<evidence type="ECO:0000313" key="1">
    <source>
        <dbReference type="EMBL" id="KAK3257825.1"/>
    </source>
</evidence>
<organism evidence="1 2">
    <name type="scientific">Cymbomonas tetramitiformis</name>
    <dbReference type="NCBI Taxonomy" id="36881"/>
    <lineage>
        <taxon>Eukaryota</taxon>
        <taxon>Viridiplantae</taxon>
        <taxon>Chlorophyta</taxon>
        <taxon>Pyramimonadophyceae</taxon>
        <taxon>Pyramimonadales</taxon>
        <taxon>Pyramimonadaceae</taxon>
        <taxon>Cymbomonas</taxon>
    </lineage>
</organism>
<proteinExistence type="predicted"/>
<protein>
    <submittedName>
        <fullName evidence="1">Uncharacterized protein</fullName>
    </submittedName>
</protein>
<evidence type="ECO:0000313" key="2">
    <source>
        <dbReference type="Proteomes" id="UP001190700"/>
    </source>
</evidence>
<name>A0AAE0KRJ9_9CHLO</name>
<gene>
    <name evidence="1" type="ORF">CYMTET_33101</name>
</gene>
<accession>A0AAE0KRJ9</accession>
<sequence>MIQAALEKVKIVERNIYLNPGMKFGKEFKYLRQQCFKITYKNKNEQQKNAAARQRQNKKNVAKTYAVGELTQAADTSAGGASPVADAYDANLETKYMP</sequence>
<keyword evidence="2" id="KW-1185">Reference proteome</keyword>
<dbReference type="AlphaFoldDB" id="A0AAE0KRJ9"/>
<comment type="caution">
    <text evidence="1">The sequence shown here is derived from an EMBL/GenBank/DDBJ whole genome shotgun (WGS) entry which is preliminary data.</text>
</comment>
<dbReference type="Proteomes" id="UP001190700">
    <property type="component" value="Unassembled WGS sequence"/>
</dbReference>
<dbReference type="EMBL" id="LGRX02020074">
    <property type="protein sequence ID" value="KAK3257825.1"/>
    <property type="molecule type" value="Genomic_DNA"/>
</dbReference>
<reference evidence="1 2" key="1">
    <citation type="journal article" date="2015" name="Genome Biol. Evol.">
        <title>Comparative Genomics of a Bacterivorous Green Alga Reveals Evolutionary Causalities and Consequences of Phago-Mixotrophic Mode of Nutrition.</title>
        <authorList>
            <person name="Burns J.A."/>
            <person name="Paasch A."/>
            <person name="Narechania A."/>
            <person name="Kim E."/>
        </authorList>
    </citation>
    <scope>NUCLEOTIDE SEQUENCE [LARGE SCALE GENOMIC DNA]</scope>
    <source>
        <strain evidence="1 2">PLY_AMNH</strain>
    </source>
</reference>